<comment type="similarity">
    <text evidence="2">Belongs to the bacterial solute-binding protein SsuA/TauA family.</text>
</comment>
<evidence type="ECO:0000256" key="2">
    <source>
        <dbReference type="ARBA" id="ARBA00010742"/>
    </source>
</evidence>
<dbReference type="PANTHER" id="PTHR30024">
    <property type="entry name" value="ALIPHATIC SULFONATES-BINDING PROTEIN-RELATED"/>
    <property type="match status" value="1"/>
</dbReference>
<evidence type="ECO:0000313" key="5">
    <source>
        <dbReference type="EMBL" id="SLN63787.1"/>
    </source>
</evidence>
<organism evidence="5 6">
    <name type="scientific">Aquimixticola soesokkakensis</name>
    <dbReference type="NCBI Taxonomy" id="1519096"/>
    <lineage>
        <taxon>Bacteria</taxon>
        <taxon>Pseudomonadati</taxon>
        <taxon>Pseudomonadota</taxon>
        <taxon>Alphaproteobacteria</taxon>
        <taxon>Rhodobacterales</taxon>
        <taxon>Paracoccaceae</taxon>
        <taxon>Aquimixticola</taxon>
    </lineage>
</organism>
<dbReference type="PANTHER" id="PTHR30024:SF47">
    <property type="entry name" value="TAURINE-BINDING PERIPLASMIC PROTEIN"/>
    <property type="match status" value="1"/>
</dbReference>
<sequence>MSLNIQPFGARGRGLWRAVAALWIACLGLVGGAASAEPFRLIVTHLEPPLLPNSVMDLAQSLGYFEAEGVEVDLVRVQQTPSAIAALKAGEGEMANISLDALLQLHAMGDDSLRAVVSPNTSLPFLIAARAAVASPEALAGKTFGIGRVGSLDHALSMRVLAEAGVGAQAVSLVALGQPATRAQALAAQRIDATTMSVGVWSTMPDRDGLHVLVSPEAYFAAAPLVNKVNVVPRAVLETRPREVQAVIRALLRLSRDIAAEPDLWVRAMSPLRADVGPEALRELVAQFSGSWMVNGGMNAADLLRTRDWLIETGELSQAVVVAAAPDDLSAWVDFAPLDAALRDLGVAAGADPVAR</sequence>
<feature type="domain" description="SsuA/THI5-like" evidence="4">
    <location>
        <begin position="58"/>
        <end position="263"/>
    </location>
</feature>
<comment type="subcellular location">
    <subcellularLocation>
        <location evidence="1">Periplasm</location>
    </subcellularLocation>
</comment>
<dbReference type="Pfam" id="PF09084">
    <property type="entry name" value="NMT1"/>
    <property type="match status" value="1"/>
</dbReference>
<evidence type="ECO:0000259" key="4">
    <source>
        <dbReference type="Pfam" id="PF09084"/>
    </source>
</evidence>
<reference evidence="5 6" key="1">
    <citation type="submission" date="2017-03" db="EMBL/GenBank/DDBJ databases">
        <authorList>
            <person name="Afonso C.L."/>
            <person name="Miller P.J."/>
            <person name="Scott M.A."/>
            <person name="Spackman E."/>
            <person name="Goraichik I."/>
            <person name="Dimitrov K.M."/>
            <person name="Suarez D.L."/>
            <person name="Swayne D.E."/>
        </authorList>
    </citation>
    <scope>NUCLEOTIDE SEQUENCE [LARGE SCALE GENOMIC DNA]</scope>
    <source>
        <strain evidence="5 6">CECT 8620</strain>
    </source>
</reference>
<gene>
    <name evidence="5" type="ORF">AQS8620_02923</name>
</gene>
<accession>A0A1Y5TK22</accession>
<dbReference type="Gene3D" id="3.40.190.10">
    <property type="entry name" value="Periplasmic binding protein-like II"/>
    <property type="match status" value="2"/>
</dbReference>
<dbReference type="OrthoDB" id="5348911at2"/>
<evidence type="ECO:0000256" key="3">
    <source>
        <dbReference type="ARBA" id="ARBA00022729"/>
    </source>
</evidence>
<dbReference type="Proteomes" id="UP000193862">
    <property type="component" value="Unassembled WGS sequence"/>
</dbReference>
<keyword evidence="6" id="KW-1185">Reference proteome</keyword>
<name>A0A1Y5TK22_9RHOB</name>
<dbReference type="SUPFAM" id="SSF53850">
    <property type="entry name" value="Periplasmic binding protein-like II"/>
    <property type="match status" value="1"/>
</dbReference>
<dbReference type="EMBL" id="FWFS01000011">
    <property type="protein sequence ID" value="SLN63787.1"/>
    <property type="molecule type" value="Genomic_DNA"/>
</dbReference>
<protein>
    <submittedName>
        <fullName evidence="5">NMT1/THI5 like protein</fullName>
    </submittedName>
</protein>
<dbReference type="GO" id="GO:0042597">
    <property type="term" value="C:periplasmic space"/>
    <property type="evidence" value="ECO:0007669"/>
    <property type="project" value="UniProtKB-SubCell"/>
</dbReference>
<dbReference type="InterPro" id="IPR015168">
    <property type="entry name" value="SsuA/THI5"/>
</dbReference>
<dbReference type="AlphaFoldDB" id="A0A1Y5TK22"/>
<evidence type="ECO:0000256" key="1">
    <source>
        <dbReference type="ARBA" id="ARBA00004418"/>
    </source>
</evidence>
<dbReference type="RefSeq" id="WP_085837728.1">
    <property type="nucleotide sequence ID" value="NZ_FWFS01000011.1"/>
</dbReference>
<evidence type="ECO:0000313" key="6">
    <source>
        <dbReference type="Proteomes" id="UP000193862"/>
    </source>
</evidence>
<proteinExistence type="inferred from homology"/>
<keyword evidence="3" id="KW-0732">Signal</keyword>